<dbReference type="EMBL" id="BPVZ01000169">
    <property type="protein sequence ID" value="GKV43443.1"/>
    <property type="molecule type" value="Genomic_DNA"/>
</dbReference>
<protein>
    <recommendedName>
        <fullName evidence="3">Reverse transcriptase zinc-binding domain-containing protein</fullName>
    </recommendedName>
</protein>
<gene>
    <name evidence="1" type="ORF">SLEP1_g50732</name>
</gene>
<sequence>MVLQGVGMLCGLCKEGVEDVNHLFCTCKSVWLVWVKVIQWWGLEVVLPDKQGGDFREHMLELIQDKSFFWIRNKVEGCVFSFVQWQNNPVECARELSRFKRSLKAFKKQKGRLIQPGSPGADCNAWGAA</sequence>
<accession>A0AAV5M3D1</accession>
<organism evidence="1 2">
    <name type="scientific">Rubroshorea leprosula</name>
    <dbReference type="NCBI Taxonomy" id="152421"/>
    <lineage>
        <taxon>Eukaryota</taxon>
        <taxon>Viridiplantae</taxon>
        <taxon>Streptophyta</taxon>
        <taxon>Embryophyta</taxon>
        <taxon>Tracheophyta</taxon>
        <taxon>Spermatophyta</taxon>
        <taxon>Magnoliopsida</taxon>
        <taxon>eudicotyledons</taxon>
        <taxon>Gunneridae</taxon>
        <taxon>Pentapetalae</taxon>
        <taxon>rosids</taxon>
        <taxon>malvids</taxon>
        <taxon>Malvales</taxon>
        <taxon>Dipterocarpaceae</taxon>
        <taxon>Rubroshorea</taxon>
    </lineage>
</organism>
<evidence type="ECO:0000313" key="1">
    <source>
        <dbReference type="EMBL" id="GKV43443.1"/>
    </source>
</evidence>
<reference evidence="1 2" key="1">
    <citation type="journal article" date="2021" name="Commun. Biol.">
        <title>The genome of Shorea leprosula (Dipterocarpaceae) highlights the ecological relevance of drought in aseasonal tropical rainforests.</title>
        <authorList>
            <person name="Ng K.K.S."/>
            <person name="Kobayashi M.J."/>
            <person name="Fawcett J.A."/>
            <person name="Hatakeyama M."/>
            <person name="Paape T."/>
            <person name="Ng C.H."/>
            <person name="Ang C.C."/>
            <person name="Tnah L.H."/>
            <person name="Lee C.T."/>
            <person name="Nishiyama T."/>
            <person name="Sese J."/>
            <person name="O'Brien M.J."/>
            <person name="Copetti D."/>
            <person name="Mohd Noor M.I."/>
            <person name="Ong R.C."/>
            <person name="Putra M."/>
            <person name="Sireger I.Z."/>
            <person name="Indrioko S."/>
            <person name="Kosugi Y."/>
            <person name="Izuno A."/>
            <person name="Isagi Y."/>
            <person name="Lee S.L."/>
            <person name="Shimizu K.K."/>
        </authorList>
    </citation>
    <scope>NUCLEOTIDE SEQUENCE [LARGE SCALE GENOMIC DNA]</scope>
    <source>
        <strain evidence="1">214</strain>
    </source>
</reference>
<proteinExistence type="predicted"/>
<keyword evidence="2" id="KW-1185">Reference proteome</keyword>
<dbReference type="AlphaFoldDB" id="A0AAV5M3D1"/>
<dbReference type="Proteomes" id="UP001054252">
    <property type="component" value="Unassembled WGS sequence"/>
</dbReference>
<evidence type="ECO:0008006" key="3">
    <source>
        <dbReference type="Google" id="ProtNLM"/>
    </source>
</evidence>
<evidence type="ECO:0000313" key="2">
    <source>
        <dbReference type="Proteomes" id="UP001054252"/>
    </source>
</evidence>
<comment type="caution">
    <text evidence="1">The sequence shown here is derived from an EMBL/GenBank/DDBJ whole genome shotgun (WGS) entry which is preliminary data.</text>
</comment>
<name>A0AAV5M3D1_9ROSI</name>